<evidence type="ECO:0000313" key="3">
    <source>
        <dbReference type="EMBL" id="GAA1954463.1"/>
    </source>
</evidence>
<dbReference type="EMBL" id="BAAAPB010000001">
    <property type="protein sequence ID" value="GAA1954463.1"/>
    <property type="molecule type" value="Genomic_DNA"/>
</dbReference>
<name>A0ABN2QL61_9ACTN</name>
<organism evidence="3 4">
    <name type="scientific">Nocardioides panacihumi</name>
    <dbReference type="NCBI Taxonomy" id="400774"/>
    <lineage>
        <taxon>Bacteria</taxon>
        <taxon>Bacillati</taxon>
        <taxon>Actinomycetota</taxon>
        <taxon>Actinomycetes</taxon>
        <taxon>Propionibacteriales</taxon>
        <taxon>Nocardioidaceae</taxon>
        <taxon>Nocardioides</taxon>
    </lineage>
</organism>
<comment type="similarity">
    <text evidence="1">Belongs to the GppA/Ppx family.</text>
</comment>
<evidence type="ECO:0000256" key="1">
    <source>
        <dbReference type="ARBA" id="ARBA00007125"/>
    </source>
</evidence>
<keyword evidence="4" id="KW-1185">Reference proteome</keyword>
<dbReference type="RefSeq" id="WP_344043432.1">
    <property type="nucleotide sequence ID" value="NZ_BAAAPB010000001.1"/>
</dbReference>
<dbReference type="InterPro" id="IPR050273">
    <property type="entry name" value="GppA/Ppx_hydrolase"/>
</dbReference>
<proteinExistence type="inferred from homology"/>
<dbReference type="Proteomes" id="UP001500571">
    <property type="component" value="Unassembled WGS sequence"/>
</dbReference>
<dbReference type="CDD" id="cd24056">
    <property type="entry name" value="ASKHA_NBD_MtPPX1-like"/>
    <property type="match status" value="1"/>
</dbReference>
<protein>
    <submittedName>
        <fullName evidence="3">Ppx/GppA phosphatase family protein</fullName>
    </submittedName>
</protein>
<dbReference type="InterPro" id="IPR043129">
    <property type="entry name" value="ATPase_NBD"/>
</dbReference>
<dbReference type="Gene3D" id="3.30.420.40">
    <property type="match status" value="1"/>
</dbReference>
<dbReference type="Pfam" id="PF02541">
    <property type="entry name" value="Ppx-GppA"/>
    <property type="match status" value="1"/>
</dbReference>
<reference evidence="3 4" key="1">
    <citation type="journal article" date="2019" name="Int. J. Syst. Evol. Microbiol.">
        <title>The Global Catalogue of Microorganisms (GCM) 10K type strain sequencing project: providing services to taxonomists for standard genome sequencing and annotation.</title>
        <authorList>
            <consortium name="The Broad Institute Genomics Platform"/>
            <consortium name="The Broad Institute Genome Sequencing Center for Infectious Disease"/>
            <person name="Wu L."/>
            <person name="Ma J."/>
        </authorList>
    </citation>
    <scope>NUCLEOTIDE SEQUENCE [LARGE SCALE GENOMIC DNA]</scope>
    <source>
        <strain evidence="3 4">JCM 15309</strain>
    </source>
</reference>
<sequence length="316" mass="33504">MRLGVLDIGSNTGHLLVVDAHGGAAPLPAYSFKQPLRLAEHLDETGAVSPRGIDALTDFTRESVRVAEDKGCSEMLAFATSAVRDAVNSDAVLAHVAESTGVTIEVLSGEDEARLTFLAVRRWFGWSAGRLAVFDIGGGSLELGGGSDEAPDVAWSLPLGAARLARIFAGGVPDEESLRELRRQIRADIARDAGHLLRAGVPDKAVATSKTFRSLARICGAAPSGEGLLVRRTLRLAELREWLPKLIAMPAAELSGLPGVSSSRAHQIVPGALVAEACMDIFDLPALEICPWALREGVILDRLDRLSFLAPAEPVQ</sequence>
<gene>
    <name evidence="3" type="ORF">GCM10009798_12090</name>
</gene>
<dbReference type="PANTHER" id="PTHR30005:SF0">
    <property type="entry name" value="RETROGRADE REGULATION PROTEIN 2"/>
    <property type="match status" value="1"/>
</dbReference>
<comment type="caution">
    <text evidence="3">The sequence shown here is derived from an EMBL/GenBank/DDBJ whole genome shotgun (WGS) entry which is preliminary data.</text>
</comment>
<feature type="domain" description="Ppx/GppA phosphatase N-terminal" evidence="2">
    <location>
        <begin position="30"/>
        <end position="305"/>
    </location>
</feature>
<evidence type="ECO:0000259" key="2">
    <source>
        <dbReference type="Pfam" id="PF02541"/>
    </source>
</evidence>
<dbReference type="Gene3D" id="3.30.420.150">
    <property type="entry name" value="Exopolyphosphatase. Domain 2"/>
    <property type="match status" value="1"/>
</dbReference>
<dbReference type="InterPro" id="IPR003695">
    <property type="entry name" value="Ppx_GppA_N"/>
</dbReference>
<evidence type="ECO:0000313" key="4">
    <source>
        <dbReference type="Proteomes" id="UP001500571"/>
    </source>
</evidence>
<accession>A0ABN2QL61</accession>
<dbReference type="PANTHER" id="PTHR30005">
    <property type="entry name" value="EXOPOLYPHOSPHATASE"/>
    <property type="match status" value="1"/>
</dbReference>
<dbReference type="SUPFAM" id="SSF53067">
    <property type="entry name" value="Actin-like ATPase domain"/>
    <property type="match status" value="2"/>
</dbReference>